<dbReference type="Pfam" id="PF00134">
    <property type="entry name" value="Cyclin_N"/>
    <property type="match status" value="1"/>
</dbReference>
<dbReference type="Gene3D" id="1.10.472.10">
    <property type="entry name" value="Cyclin-like"/>
    <property type="match status" value="1"/>
</dbReference>
<organism evidence="6">
    <name type="scientific">Rodentolepis nana</name>
    <name type="common">Dwarf tapeworm</name>
    <name type="synonym">Hymenolepis nana</name>
    <dbReference type="NCBI Taxonomy" id="102285"/>
    <lineage>
        <taxon>Eukaryota</taxon>
        <taxon>Metazoa</taxon>
        <taxon>Spiralia</taxon>
        <taxon>Lophotrochozoa</taxon>
        <taxon>Platyhelminthes</taxon>
        <taxon>Cestoda</taxon>
        <taxon>Eucestoda</taxon>
        <taxon>Cyclophyllidea</taxon>
        <taxon>Hymenolepididae</taxon>
        <taxon>Rodentolepis</taxon>
    </lineage>
</organism>
<reference evidence="4 5" key="2">
    <citation type="submission" date="2018-11" db="EMBL/GenBank/DDBJ databases">
        <authorList>
            <consortium name="Pathogen Informatics"/>
        </authorList>
    </citation>
    <scope>NUCLEOTIDE SEQUENCE [LARGE SCALE GENOMIC DNA]</scope>
</reference>
<dbReference type="EMBL" id="UZAE01012094">
    <property type="protein sequence ID" value="VDO03504.1"/>
    <property type="molecule type" value="Genomic_DNA"/>
</dbReference>
<evidence type="ECO:0000313" key="5">
    <source>
        <dbReference type="Proteomes" id="UP000278807"/>
    </source>
</evidence>
<dbReference type="GO" id="GO:0016538">
    <property type="term" value="F:cyclin-dependent protein serine/threonine kinase regulator activity"/>
    <property type="evidence" value="ECO:0007669"/>
    <property type="project" value="TreeGrafter"/>
</dbReference>
<dbReference type="GO" id="GO:0019901">
    <property type="term" value="F:protein kinase binding"/>
    <property type="evidence" value="ECO:0007669"/>
    <property type="project" value="InterPro"/>
</dbReference>
<dbReference type="OrthoDB" id="244495at2759"/>
<dbReference type="GO" id="GO:0005634">
    <property type="term" value="C:nucleus"/>
    <property type="evidence" value="ECO:0007669"/>
    <property type="project" value="TreeGrafter"/>
</dbReference>
<evidence type="ECO:0000259" key="3">
    <source>
        <dbReference type="Pfam" id="PF00134"/>
    </source>
</evidence>
<dbReference type="Proteomes" id="UP000278807">
    <property type="component" value="Unassembled WGS sequence"/>
</dbReference>
<dbReference type="GO" id="GO:0000307">
    <property type="term" value="C:cyclin-dependent protein kinase holoenzyme complex"/>
    <property type="evidence" value="ECO:0007669"/>
    <property type="project" value="TreeGrafter"/>
</dbReference>
<evidence type="ECO:0000256" key="1">
    <source>
        <dbReference type="ARBA" id="ARBA00038508"/>
    </source>
</evidence>
<feature type="domain" description="Cyclin N-terminal" evidence="3">
    <location>
        <begin position="37"/>
        <end position="144"/>
    </location>
</feature>
<evidence type="ECO:0000313" key="4">
    <source>
        <dbReference type="EMBL" id="VDO03504.1"/>
    </source>
</evidence>
<dbReference type="InterPro" id="IPR006671">
    <property type="entry name" value="Cyclin_N"/>
</dbReference>
<dbReference type="AlphaFoldDB" id="A0A0R3TKF3"/>
<comment type="similarity">
    <text evidence="1">Belongs to the CNPPD1 family.</text>
</comment>
<proteinExistence type="inferred from homology"/>
<keyword evidence="5" id="KW-1185">Reference proteome</keyword>
<accession>A0A0R3TKF3</accession>
<sequence length="215" mass="24909">MTSDPSRPEDVMRMFYDYAEKDDNFMTQIVLNFVNSAVQRQLGKVDFEWLYEFKSSYAKCDATLFTALVLINRFINLNPKPSIYYELTATELFVVATLAAAKFLQDAGSMDSVTNQTLSENLDIELKDIKKAELDFYNALSWNLFVSNSDFVEFVTMKLIAPMRSYLESRSRPKVRPRRSVSQLSAIQPNHLTTRYIQRNRVLPKLPSARVRNIF</sequence>
<dbReference type="InterPro" id="IPR013922">
    <property type="entry name" value="Cyclin_PHO80-like"/>
</dbReference>
<name>A0A0R3TKF3_RODNA</name>
<dbReference type="STRING" id="102285.A0A0R3TKF3"/>
<dbReference type="PANTHER" id="PTHR15615">
    <property type="match status" value="1"/>
</dbReference>
<dbReference type="SUPFAM" id="SSF47954">
    <property type="entry name" value="Cyclin-like"/>
    <property type="match status" value="1"/>
</dbReference>
<evidence type="ECO:0000313" key="6">
    <source>
        <dbReference type="WBParaSite" id="HNAJ_0000764801-mRNA-1"/>
    </source>
</evidence>
<dbReference type="CDD" id="cd20557">
    <property type="entry name" value="CYCLIN_ScPCL1-like"/>
    <property type="match status" value="1"/>
</dbReference>
<evidence type="ECO:0000256" key="2">
    <source>
        <dbReference type="ARBA" id="ARBA00040808"/>
    </source>
</evidence>
<dbReference type="InterPro" id="IPR036915">
    <property type="entry name" value="Cyclin-like_sf"/>
</dbReference>
<dbReference type="PANTHER" id="PTHR15615:SF108">
    <property type="entry name" value="PROTEIN CNPPD1"/>
    <property type="match status" value="1"/>
</dbReference>
<reference evidence="6" key="1">
    <citation type="submission" date="2017-02" db="UniProtKB">
        <authorList>
            <consortium name="WormBaseParasite"/>
        </authorList>
    </citation>
    <scope>IDENTIFICATION</scope>
</reference>
<protein>
    <recommendedName>
        <fullName evidence="2">Protein CNPPD1</fullName>
    </recommendedName>
</protein>
<dbReference type="WBParaSite" id="HNAJ_0000764801-mRNA-1">
    <property type="protein sequence ID" value="HNAJ_0000764801-mRNA-1"/>
    <property type="gene ID" value="HNAJ_0000764801"/>
</dbReference>
<gene>
    <name evidence="4" type="ORF">HNAJ_LOCUS7644</name>
</gene>